<gene>
    <name evidence="2" type="ORF">IQ10_02088</name>
</gene>
<dbReference type="RefSeq" id="WP_144450402.1">
    <property type="nucleotide sequence ID" value="NZ_VLKZ01000005.1"/>
</dbReference>
<accession>A0A562QHG8</accession>
<comment type="caution">
    <text evidence="2">The sequence shown here is derived from an EMBL/GenBank/DDBJ whole genome shotgun (WGS) entry which is preliminary data.</text>
</comment>
<protein>
    <submittedName>
        <fullName evidence="2">Uncharacterized protein</fullName>
    </submittedName>
</protein>
<evidence type="ECO:0000313" key="3">
    <source>
        <dbReference type="Proteomes" id="UP000315711"/>
    </source>
</evidence>
<keyword evidence="1" id="KW-0812">Transmembrane</keyword>
<feature type="transmembrane region" description="Helical" evidence="1">
    <location>
        <begin position="31"/>
        <end position="52"/>
    </location>
</feature>
<dbReference type="Proteomes" id="UP000315711">
    <property type="component" value="Unassembled WGS sequence"/>
</dbReference>
<proteinExistence type="predicted"/>
<keyword evidence="1" id="KW-0472">Membrane</keyword>
<feature type="transmembrane region" description="Helical" evidence="1">
    <location>
        <begin position="7"/>
        <end position="25"/>
    </location>
</feature>
<keyword evidence="1" id="KW-1133">Transmembrane helix</keyword>
<keyword evidence="3" id="KW-1185">Reference proteome</keyword>
<evidence type="ECO:0000256" key="1">
    <source>
        <dbReference type="SAM" id="Phobius"/>
    </source>
</evidence>
<name>A0A562QHG8_9BACI</name>
<organism evidence="2 3">
    <name type="scientific">Halalkalibacter nanhaiisediminis</name>
    <dbReference type="NCBI Taxonomy" id="688079"/>
    <lineage>
        <taxon>Bacteria</taxon>
        <taxon>Bacillati</taxon>
        <taxon>Bacillota</taxon>
        <taxon>Bacilli</taxon>
        <taxon>Bacillales</taxon>
        <taxon>Bacillaceae</taxon>
        <taxon>Halalkalibacter</taxon>
    </lineage>
</organism>
<dbReference type="AlphaFoldDB" id="A0A562QHG8"/>
<dbReference type="EMBL" id="VLKZ01000005">
    <property type="protein sequence ID" value="TWI56197.1"/>
    <property type="molecule type" value="Genomic_DNA"/>
</dbReference>
<evidence type="ECO:0000313" key="2">
    <source>
        <dbReference type="EMBL" id="TWI56197.1"/>
    </source>
</evidence>
<sequence>MKKVLSYYYIPTGIFLLLALLDYTNTESQNLLMTIAGALAIGLFAGVVFHLVTKVMKKISN</sequence>
<reference evidence="2 3" key="1">
    <citation type="journal article" date="2015" name="Stand. Genomic Sci.">
        <title>Genomic Encyclopedia of Bacterial and Archaeal Type Strains, Phase III: the genomes of soil and plant-associated and newly described type strains.</title>
        <authorList>
            <person name="Whitman W.B."/>
            <person name="Woyke T."/>
            <person name="Klenk H.P."/>
            <person name="Zhou Y."/>
            <person name="Lilburn T.G."/>
            <person name="Beck B.J."/>
            <person name="De Vos P."/>
            <person name="Vandamme P."/>
            <person name="Eisen J.A."/>
            <person name="Garrity G."/>
            <person name="Hugenholtz P."/>
            <person name="Kyrpides N.C."/>
        </authorList>
    </citation>
    <scope>NUCLEOTIDE SEQUENCE [LARGE SCALE GENOMIC DNA]</scope>
    <source>
        <strain evidence="2 3">CGMCC 1.10116</strain>
    </source>
</reference>